<organism evidence="1 2">
    <name type="scientific">Choristoneura fumiferana</name>
    <name type="common">Spruce budworm moth</name>
    <name type="synonym">Archips fumiferana</name>
    <dbReference type="NCBI Taxonomy" id="7141"/>
    <lineage>
        <taxon>Eukaryota</taxon>
        <taxon>Metazoa</taxon>
        <taxon>Ecdysozoa</taxon>
        <taxon>Arthropoda</taxon>
        <taxon>Hexapoda</taxon>
        <taxon>Insecta</taxon>
        <taxon>Pterygota</taxon>
        <taxon>Neoptera</taxon>
        <taxon>Endopterygota</taxon>
        <taxon>Lepidoptera</taxon>
        <taxon>Glossata</taxon>
        <taxon>Ditrysia</taxon>
        <taxon>Tortricoidea</taxon>
        <taxon>Tortricidae</taxon>
        <taxon>Tortricinae</taxon>
        <taxon>Choristoneura</taxon>
    </lineage>
</organism>
<proteinExistence type="predicted"/>
<reference evidence="1 2" key="1">
    <citation type="journal article" date="2022" name="Genome Biol. Evol.">
        <title>The Spruce Budworm Genome: Reconstructing the Evolutionary History of Antifreeze Proteins.</title>
        <authorList>
            <person name="Beliveau C."/>
            <person name="Gagne P."/>
            <person name="Picq S."/>
            <person name="Vernygora O."/>
            <person name="Keeling C.I."/>
            <person name="Pinkney K."/>
            <person name="Doucet D."/>
            <person name="Wen F."/>
            <person name="Johnston J.S."/>
            <person name="Maaroufi H."/>
            <person name="Boyle B."/>
            <person name="Laroche J."/>
            <person name="Dewar K."/>
            <person name="Juretic N."/>
            <person name="Blackburn G."/>
            <person name="Nisole A."/>
            <person name="Brunet B."/>
            <person name="Brandao M."/>
            <person name="Lumley L."/>
            <person name="Duan J."/>
            <person name="Quan G."/>
            <person name="Lucarotti C.J."/>
            <person name="Roe A.D."/>
            <person name="Sperling F.A.H."/>
            <person name="Levesque R.C."/>
            <person name="Cusson M."/>
        </authorList>
    </citation>
    <scope>NUCLEOTIDE SEQUENCE [LARGE SCALE GENOMIC DNA]</scope>
    <source>
        <strain evidence="1">Glfc:IPQL:Cfum</strain>
    </source>
</reference>
<gene>
    <name evidence="1" type="ORF">MSG28_001963</name>
</gene>
<comment type="caution">
    <text evidence="1">The sequence shown here is derived from an EMBL/GenBank/DDBJ whole genome shotgun (WGS) entry which is preliminary data.</text>
</comment>
<accession>A0ACC0JTC0</accession>
<evidence type="ECO:0000313" key="1">
    <source>
        <dbReference type="EMBL" id="KAI8427415.1"/>
    </source>
</evidence>
<name>A0ACC0JTC0_CHOFU</name>
<dbReference type="EMBL" id="CM046103">
    <property type="protein sequence ID" value="KAI8427415.1"/>
    <property type="molecule type" value="Genomic_DNA"/>
</dbReference>
<sequence length="280" mass="31532">MATPVFEAMFYGSMAAEGNKPIPILDVQPEAFKALLDSLDKACELCYVAKKYMLPHLVKECIGYLWSAVQPKNVCQIYEFARLLQENVLMEKCLQVISLNTKEVLTDSSFEEVDLDTMITVFSLEHLNVDSELDLFEAVTRFAKPLGKRQAELPSNEKWRQIENSKKLTIRSAIEQIRFLTLSPQQFAEVPVLRPPLLTESEAFAVLMNISSSRSDVPLPRGFSTSREPRKHLIGNGPNSRIQKQEHGTNGATSGKRSEINSFSDSWTASGPDKLLLFLY</sequence>
<dbReference type="Proteomes" id="UP001064048">
    <property type="component" value="Chromosome 3"/>
</dbReference>
<protein>
    <submittedName>
        <fullName evidence="1">Uncharacterized protein</fullName>
    </submittedName>
</protein>
<keyword evidence="2" id="KW-1185">Reference proteome</keyword>
<evidence type="ECO:0000313" key="2">
    <source>
        <dbReference type="Proteomes" id="UP001064048"/>
    </source>
</evidence>